<evidence type="ECO:0000313" key="2">
    <source>
        <dbReference type="EMBL" id="OGY50087.1"/>
    </source>
</evidence>
<keyword evidence="1" id="KW-1133">Transmembrane helix</keyword>
<dbReference type="AlphaFoldDB" id="A0A1G1YF37"/>
<evidence type="ECO:0000313" key="3">
    <source>
        <dbReference type="Proteomes" id="UP000178501"/>
    </source>
</evidence>
<gene>
    <name evidence="2" type="ORF">A3J65_04305</name>
</gene>
<proteinExistence type="predicted"/>
<feature type="transmembrane region" description="Helical" evidence="1">
    <location>
        <begin position="42"/>
        <end position="75"/>
    </location>
</feature>
<feature type="transmembrane region" description="Helical" evidence="1">
    <location>
        <begin position="6"/>
        <end position="30"/>
    </location>
</feature>
<keyword evidence="1" id="KW-0472">Membrane</keyword>
<dbReference type="EMBL" id="MHIK01000067">
    <property type="protein sequence ID" value="OGY50087.1"/>
    <property type="molecule type" value="Genomic_DNA"/>
</dbReference>
<keyword evidence="1" id="KW-0812">Transmembrane</keyword>
<sequence>MGGEILILKISAVFIVYLFCGIALVWHYGYPKQSGRDKAIKALILPGLTLAAFVGLFCLTMIVLLGSFICALAGFKAVKMEEKP</sequence>
<dbReference type="Proteomes" id="UP000178501">
    <property type="component" value="Unassembled WGS sequence"/>
</dbReference>
<comment type="caution">
    <text evidence="2">The sequence shown here is derived from an EMBL/GenBank/DDBJ whole genome shotgun (WGS) entry which is preliminary data.</text>
</comment>
<protein>
    <submittedName>
        <fullName evidence="2">Uncharacterized protein</fullName>
    </submittedName>
</protein>
<name>A0A1G1YF37_9BACT</name>
<organism evidence="2 3">
    <name type="scientific">Candidatus Buchananbacteria bacterium RIFCSPHIGHO2_02_FULL_45_11b</name>
    <dbReference type="NCBI Taxonomy" id="1797541"/>
    <lineage>
        <taxon>Bacteria</taxon>
        <taxon>Candidatus Buchananiibacteriota</taxon>
    </lineage>
</organism>
<evidence type="ECO:0000256" key="1">
    <source>
        <dbReference type="SAM" id="Phobius"/>
    </source>
</evidence>
<accession>A0A1G1YF37</accession>
<reference evidence="2 3" key="1">
    <citation type="journal article" date="2016" name="Nat. Commun.">
        <title>Thousands of microbial genomes shed light on interconnected biogeochemical processes in an aquifer system.</title>
        <authorList>
            <person name="Anantharaman K."/>
            <person name="Brown C.T."/>
            <person name="Hug L.A."/>
            <person name="Sharon I."/>
            <person name="Castelle C.J."/>
            <person name="Probst A.J."/>
            <person name="Thomas B.C."/>
            <person name="Singh A."/>
            <person name="Wilkins M.J."/>
            <person name="Karaoz U."/>
            <person name="Brodie E.L."/>
            <person name="Williams K.H."/>
            <person name="Hubbard S.S."/>
            <person name="Banfield J.F."/>
        </authorList>
    </citation>
    <scope>NUCLEOTIDE SEQUENCE [LARGE SCALE GENOMIC DNA]</scope>
</reference>